<accession>A0AAD4D166</accession>
<organism evidence="3 4">
    <name type="scientific">Linnemannia exigua</name>
    <dbReference type="NCBI Taxonomy" id="604196"/>
    <lineage>
        <taxon>Eukaryota</taxon>
        <taxon>Fungi</taxon>
        <taxon>Fungi incertae sedis</taxon>
        <taxon>Mucoromycota</taxon>
        <taxon>Mortierellomycotina</taxon>
        <taxon>Mortierellomycetes</taxon>
        <taxon>Mortierellales</taxon>
        <taxon>Mortierellaceae</taxon>
        <taxon>Linnemannia</taxon>
    </lineage>
</organism>
<proteinExistence type="predicted"/>
<evidence type="ECO:0000259" key="2">
    <source>
        <dbReference type="PROSITE" id="PS50807"/>
    </source>
</evidence>
<dbReference type="GO" id="GO:0003677">
    <property type="term" value="F:DNA binding"/>
    <property type="evidence" value="ECO:0007669"/>
    <property type="project" value="InterPro"/>
</dbReference>
<keyword evidence="4" id="KW-1185">Reference proteome</keyword>
<feature type="domain" description="GCM" evidence="2">
    <location>
        <begin position="1"/>
        <end position="103"/>
    </location>
</feature>
<dbReference type="PROSITE" id="PS50807">
    <property type="entry name" value="GCM"/>
    <property type="match status" value="1"/>
</dbReference>
<dbReference type="EMBL" id="JAAAIL010003083">
    <property type="protein sequence ID" value="KAG0252559.1"/>
    <property type="molecule type" value="Genomic_DNA"/>
</dbReference>
<protein>
    <recommendedName>
        <fullName evidence="2">GCM domain-containing protein</fullName>
    </recommendedName>
</protein>
<name>A0AAD4D166_9FUNG</name>
<reference evidence="3" key="1">
    <citation type="journal article" date="2020" name="Fungal Divers.">
        <title>Resolving the Mortierellaceae phylogeny through synthesis of multi-gene phylogenetics and phylogenomics.</title>
        <authorList>
            <person name="Vandepol N."/>
            <person name="Liber J."/>
            <person name="Desiro A."/>
            <person name="Na H."/>
            <person name="Kennedy M."/>
            <person name="Barry K."/>
            <person name="Grigoriev I.V."/>
            <person name="Miller A.N."/>
            <person name="O'Donnell K."/>
            <person name="Stajich J.E."/>
            <person name="Bonito G."/>
        </authorList>
    </citation>
    <scope>NUCLEOTIDE SEQUENCE</scope>
    <source>
        <strain evidence="3">NRRL 28262</strain>
    </source>
</reference>
<sequence length="118" mass="13671">MLKVVYYKVCLGIYLYDQDPLCEYTERPMQPALKRKDAFPPPAQSRCNKNGHRHHPLTYKNCDATMAVHHTCHDTTIEIHHKGLHDHLKPPPVRVPPEAKRELKNGFNSCRTRPPARP</sequence>
<dbReference type="AlphaFoldDB" id="A0AAD4D166"/>
<evidence type="ECO:0000313" key="4">
    <source>
        <dbReference type="Proteomes" id="UP001194580"/>
    </source>
</evidence>
<dbReference type="GO" id="GO:0006355">
    <property type="term" value="P:regulation of DNA-templated transcription"/>
    <property type="evidence" value="ECO:0007669"/>
    <property type="project" value="InterPro"/>
</dbReference>
<evidence type="ECO:0000313" key="3">
    <source>
        <dbReference type="EMBL" id="KAG0252559.1"/>
    </source>
</evidence>
<feature type="region of interest" description="Disordered" evidence="1">
    <location>
        <begin position="83"/>
        <end position="118"/>
    </location>
</feature>
<gene>
    <name evidence="3" type="ORF">BGZ95_006592</name>
</gene>
<comment type="caution">
    <text evidence="3">The sequence shown here is derived from an EMBL/GenBank/DDBJ whole genome shotgun (WGS) entry which is preliminary data.</text>
</comment>
<dbReference type="InterPro" id="IPR003902">
    <property type="entry name" value="Tscrpt_reg_GCM"/>
</dbReference>
<dbReference type="Proteomes" id="UP001194580">
    <property type="component" value="Unassembled WGS sequence"/>
</dbReference>
<evidence type="ECO:0000256" key="1">
    <source>
        <dbReference type="SAM" id="MobiDB-lite"/>
    </source>
</evidence>